<name>A0ABR1HL75_9HYPO</name>
<proteinExistence type="predicted"/>
<evidence type="ECO:0000256" key="1">
    <source>
        <dbReference type="SAM" id="MobiDB-lite"/>
    </source>
</evidence>
<evidence type="ECO:0000313" key="3">
    <source>
        <dbReference type="Proteomes" id="UP001498421"/>
    </source>
</evidence>
<reference evidence="2 3" key="1">
    <citation type="journal article" date="2025" name="Microbiol. Resour. Announc.">
        <title>Draft genome sequences for Neonectria magnoliae and Neonectria punicea, canker pathogens of Liriodendron tulipifera and Acer saccharum in West Virginia.</title>
        <authorList>
            <person name="Petronek H.M."/>
            <person name="Kasson M.T."/>
            <person name="Metheny A.M."/>
            <person name="Stauder C.M."/>
            <person name="Lovett B."/>
            <person name="Lynch S.C."/>
            <person name="Garnas J.R."/>
            <person name="Kasson L.R."/>
            <person name="Stajich J.E."/>
        </authorList>
    </citation>
    <scope>NUCLEOTIDE SEQUENCE [LARGE SCALE GENOMIC DNA]</scope>
    <source>
        <strain evidence="2 3">NRRL 64651</strain>
    </source>
</reference>
<feature type="compositionally biased region" description="Acidic residues" evidence="1">
    <location>
        <begin position="152"/>
        <end position="168"/>
    </location>
</feature>
<accession>A0ABR1HL75</accession>
<protein>
    <submittedName>
        <fullName evidence="2">Uncharacterized protein</fullName>
    </submittedName>
</protein>
<evidence type="ECO:0000313" key="2">
    <source>
        <dbReference type="EMBL" id="KAK7421871.1"/>
    </source>
</evidence>
<sequence>MAILDAEEAINDDAFGYPLPSARGLDSDGNETPLVYSQENVFIRHLKTLEILDRLIDEFQLKTFVPNKLDSFWILGKRIREHSEEERRLAKEYTKTVKRYSKQLACLAGLSADDRGSVISRYSSIETLLQSLSRVVSHLVAADLMNEAEGSSIDDGEGEDRDSDEDYMEEKLPNSPSVAADGPDNGGRMDLGENSPRESPGEDPVQQAPRPVETEKEHQDKSTGRNKQAPSIDTIDDMLVWRCILLSMLFQTAPDNTELLRSGLWTHVDPII</sequence>
<feature type="region of interest" description="Disordered" evidence="1">
    <location>
        <begin position="147"/>
        <end position="230"/>
    </location>
</feature>
<feature type="compositionally biased region" description="Basic and acidic residues" evidence="1">
    <location>
        <begin position="212"/>
        <end position="223"/>
    </location>
</feature>
<organism evidence="2 3">
    <name type="scientific">Neonectria magnoliae</name>
    <dbReference type="NCBI Taxonomy" id="2732573"/>
    <lineage>
        <taxon>Eukaryota</taxon>
        <taxon>Fungi</taxon>
        <taxon>Dikarya</taxon>
        <taxon>Ascomycota</taxon>
        <taxon>Pezizomycotina</taxon>
        <taxon>Sordariomycetes</taxon>
        <taxon>Hypocreomycetidae</taxon>
        <taxon>Hypocreales</taxon>
        <taxon>Nectriaceae</taxon>
        <taxon>Neonectria</taxon>
    </lineage>
</organism>
<keyword evidence="3" id="KW-1185">Reference proteome</keyword>
<gene>
    <name evidence="2" type="ORF">QQZ08_009749</name>
</gene>
<dbReference type="EMBL" id="JAZAVK010000115">
    <property type="protein sequence ID" value="KAK7421871.1"/>
    <property type="molecule type" value="Genomic_DNA"/>
</dbReference>
<comment type="caution">
    <text evidence="2">The sequence shown here is derived from an EMBL/GenBank/DDBJ whole genome shotgun (WGS) entry which is preliminary data.</text>
</comment>
<dbReference type="Proteomes" id="UP001498421">
    <property type="component" value="Unassembled WGS sequence"/>
</dbReference>